<dbReference type="OrthoDB" id="2433227at2759"/>
<feature type="region of interest" description="Disordered" evidence="1">
    <location>
        <begin position="1"/>
        <end position="43"/>
    </location>
</feature>
<feature type="region of interest" description="Disordered" evidence="1">
    <location>
        <begin position="469"/>
        <end position="499"/>
    </location>
</feature>
<dbReference type="AlphaFoldDB" id="A0A9N9JR39"/>
<organism evidence="2 3">
    <name type="scientific">Dentiscutata erythropus</name>
    <dbReference type="NCBI Taxonomy" id="1348616"/>
    <lineage>
        <taxon>Eukaryota</taxon>
        <taxon>Fungi</taxon>
        <taxon>Fungi incertae sedis</taxon>
        <taxon>Mucoromycota</taxon>
        <taxon>Glomeromycotina</taxon>
        <taxon>Glomeromycetes</taxon>
        <taxon>Diversisporales</taxon>
        <taxon>Gigasporaceae</taxon>
        <taxon>Dentiscutata</taxon>
    </lineage>
</organism>
<sequence>KSAHQTTNKYEESFKYASKPAHQTTDRYEESFKYASKSAHQPTNSNDAFDRIRYSAHVVTINDEFKTWNNVDGLQTSQLRLFSLLKKQKDIIDHILDSYTVYAVGPDFQNDFSIPHIACWVANPLTKSVMEKISDLFNHEFEVAYHLMSNNDGNSNNTTNANGDISGGFSTTTRNVVEHEETKENDGNSDDGDDDDDSEYYDANDEGIVGFEDKKLIDTYKKKFQSFNITIKLWANVKLDSKNNVKSTLEFEIDLIHCNATDFLSEQCPSLNCSICYYIDSLDVCVSPIPINPDDTSTLIITKKKHSPRKANNDISFTKVQEKDGRLQLDVGAPQNIKASFSGGRKKGRSLTATIKEWAMWDTFSEITGDKWSYKFADSDICDTIDNRVSIDTDVPYKGHWYITNEVKGFRVTIRQVLGSTSNKRKFRYMKTPELIKSNPKLVHQLEISFMDIKRFDSDFKEHVKKKLHRSQPITITPKNNSQPQQENNEEFISRKLFT</sequence>
<feature type="compositionally biased region" description="Acidic residues" evidence="1">
    <location>
        <begin position="187"/>
        <end position="203"/>
    </location>
</feature>
<protein>
    <submittedName>
        <fullName evidence="2">27143_t:CDS:1</fullName>
    </submittedName>
</protein>
<reference evidence="2" key="1">
    <citation type="submission" date="2021-06" db="EMBL/GenBank/DDBJ databases">
        <authorList>
            <person name="Kallberg Y."/>
            <person name="Tangrot J."/>
            <person name="Rosling A."/>
        </authorList>
    </citation>
    <scope>NUCLEOTIDE SEQUENCE</scope>
    <source>
        <strain evidence="2">MA453B</strain>
    </source>
</reference>
<name>A0A9N9JR39_9GLOM</name>
<feature type="non-terminal residue" evidence="2">
    <location>
        <position position="499"/>
    </location>
</feature>
<feature type="region of interest" description="Disordered" evidence="1">
    <location>
        <begin position="179"/>
        <end position="203"/>
    </location>
</feature>
<evidence type="ECO:0000313" key="2">
    <source>
        <dbReference type="EMBL" id="CAG8792268.1"/>
    </source>
</evidence>
<evidence type="ECO:0000313" key="3">
    <source>
        <dbReference type="Proteomes" id="UP000789405"/>
    </source>
</evidence>
<evidence type="ECO:0000256" key="1">
    <source>
        <dbReference type="SAM" id="MobiDB-lite"/>
    </source>
</evidence>
<accession>A0A9N9JR39</accession>
<comment type="caution">
    <text evidence="2">The sequence shown here is derived from an EMBL/GenBank/DDBJ whole genome shotgun (WGS) entry which is preliminary data.</text>
</comment>
<dbReference type="EMBL" id="CAJVPY010028201">
    <property type="protein sequence ID" value="CAG8792268.1"/>
    <property type="molecule type" value="Genomic_DNA"/>
</dbReference>
<proteinExistence type="predicted"/>
<dbReference type="Proteomes" id="UP000789405">
    <property type="component" value="Unassembled WGS sequence"/>
</dbReference>
<keyword evidence="3" id="KW-1185">Reference proteome</keyword>
<gene>
    <name evidence="2" type="ORF">DERYTH_LOCUS21667</name>
</gene>